<dbReference type="SUPFAM" id="SSF47240">
    <property type="entry name" value="Ferritin-like"/>
    <property type="match status" value="1"/>
</dbReference>
<sequence length="71" mass="7826">MEIALILVSQKLTHYKIASYGGLAHLAIKLDYYKAATLLAISVQEEEEFIANNLAGIIDAFLSSHVEGYKN</sequence>
<evidence type="ECO:0000313" key="2">
    <source>
        <dbReference type="Proteomes" id="UP000594195"/>
    </source>
</evidence>
<accession>A0A7M2YC47</accession>
<dbReference type="KEGG" id="kfa:Q73A0000_15500"/>
<protein>
    <submittedName>
        <fullName evidence="1">DUF892 family protein</fullName>
    </submittedName>
</protein>
<dbReference type="Gene3D" id="1.20.1260.10">
    <property type="match status" value="1"/>
</dbReference>
<evidence type="ECO:0000313" key="1">
    <source>
        <dbReference type="EMBL" id="QOW11676.1"/>
    </source>
</evidence>
<dbReference type="Proteomes" id="UP000594195">
    <property type="component" value="Chromosome"/>
</dbReference>
<proteinExistence type="predicted"/>
<dbReference type="InterPro" id="IPR010287">
    <property type="entry name" value="DUF892_YciF-like"/>
</dbReference>
<dbReference type="InterPro" id="IPR009078">
    <property type="entry name" value="Ferritin-like_SF"/>
</dbReference>
<dbReference type="Pfam" id="PF05974">
    <property type="entry name" value="DUF892"/>
    <property type="match status" value="1"/>
</dbReference>
<dbReference type="EMBL" id="CP040442">
    <property type="protein sequence ID" value="QOW11676.1"/>
    <property type="molecule type" value="Genomic_DNA"/>
</dbReference>
<name>A0A7M2YC47_9FLAO</name>
<dbReference type="AlphaFoldDB" id="A0A7M2YC47"/>
<dbReference type="InterPro" id="IPR012347">
    <property type="entry name" value="Ferritin-like"/>
</dbReference>
<keyword evidence="2" id="KW-1185">Reference proteome</keyword>
<organism evidence="1 2">
    <name type="scientific">Kaistella flava</name>
    <name type="common">ex Peng et al. 2021</name>
    <dbReference type="NCBI Taxonomy" id="2038776"/>
    <lineage>
        <taxon>Bacteria</taxon>
        <taxon>Pseudomonadati</taxon>
        <taxon>Bacteroidota</taxon>
        <taxon>Flavobacteriia</taxon>
        <taxon>Flavobacteriales</taxon>
        <taxon>Weeksellaceae</taxon>
        <taxon>Chryseobacterium group</taxon>
        <taxon>Kaistella</taxon>
    </lineage>
</organism>
<dbReference type="RefSeq" id="WP_193811849.1">
    <property type="nucleotide sequence ID" value="NZ_CP040442.1"/>
</dbReference>
<gene>
    <name evidence="1" type="ORF">Q73A0000_15500</name>
</gene>
<reference evidence="1 2" key="1">
    <citation type="submission" date="2019-05" db="EMBL/GenBank/DDBJ databases">
        <title>Chryseobacterium sp. isolated from King George Island, maritime Antarctica.</title>
        <authorList>
            <person name="Peng X."/>
        </authorList>
    </citation>
    <scope>NUCLEOTIDE SEQUENCE [LARGE SCALE GENOMIC DNA]</scope>
    <source>
        <strain evidence="1 2">7-3A</strain>
    </source>
</reference>